<proteinExistence type="predicted"/>
<reference evidence="1 2" key="1">
    <citation type="journal article" date="2014" name="PLoS Genet.">
        <title>Phylogenetically driven sequencing of extremely halophilic archaea reveals strategies for static and dynamic osmo-response.</title>
        <authorList>
            <person name="Becker E.A."/>
            <person name="Seitzer P.M."/>
            <person name="Tritt A."/>
            <person name="Larsen D."/>
            <person name="Krusor M."/>
            <person name="Yao A.I."/>
            <person name="Wu D."/>
            <person name="Madern D."/>
            <person name="Eisen J.A."/>
            <person name="Darling A.E."/>
            <person name="Facciotti M.T."/>
        </authorList>
    </citation>
    <scope>NUCLEOTIDE SEQUENCE [LARGE SCALE GENOMIC DNA]</scope>
    <source>
        <strain evidence="1 2">ATCC BAA-1512</strain>
    </source>
</reference>
<organism evidence="1 2">
    <name type="scientific">Haloferax mucosum ATCC BAA-1512</name>
    <dbReference type="NCBI Taxonomy" id="662479"/>
    <lineage>
        <taxon>Archaea</taxon>
        <taxon>Methanobacteriati</taxon>
        <taxon>Methanobacteriota</taxon>
        <taxon>Stenosarchaea group</taxon>
        <taxon>Halobacteria</taxon>
        <taxon>Halobacteriales</taxon>
        <taxon>Haloferacaceae</taxon>
        <taxon>Haloferax</taxon>
    </lineage>
</organism>
<evidence type="ECO:0000313" key="2">
    <source>
        <dbReference type="Proteomes" id="UP000011550"/>
    </source>
</evidence>
<gene>
    <name evidence="1" type="ORF">C440_04873</name>
</gene>
<dbReference type="EMBL" id="AOLN01000007">
    <property type="protein sequence ID" value="ELZ96452.1"/>
    <property type="molecule type" value="Genomic_DNA"/>
</dbReference>
<accession>M0IK92</accession>
<dbReference type="PATRIC" id="fig|662479.7.peg.999"/>
<dbReference type="STRING" id="662479.C440_04873"/>
<dbReference type="AlphaFoldDB" id="M0IK92"/>
<dbReference type="Proteomes" id="UP000011550">
    <property type="component" value="Unassembled WGS sequence"/>
</dbReference>
<protein>
    <submittedName>
        <fullName evidence="1">Uncharacterized protein</fullName>
    </submittedName>
</protein>
<sequence length="88" mass="10557">MCAVWDERTLKELDPLVVHCPLYRPEAPSDLEEEFYETRRRELDAPGAEREILHEARRTRREMVAELDASSGQRNRHWREFVPKAPRR</sequence>
<comment type="caution">
    <text evidence="1">The sequence shown here is derived from an EMBL/GenBank/DDBJ whole genome shotgun (WGS) entry which is preliminary data.</text>
</comment>
<name>M0IK92_9EURY</name>
<evidence type="ECO:0000313" key="1">
    <source>
        <dbReference type="EMBL" id="ELZ96452.1"/>
    </source>
</evidence>
<keyword evidence="2" id="KW-1185">Reference proteome</keyword>